<accession>A0ABP0NW54</accession>
<keyword evidence="2" id="KW-1185">Reference proteome</keyword>
<protein>
    <submittedName>
        <fullName evidence="1">Retrovirus-related Pol polyprotein from transposon RE2 (Retro element 2) (AtRE2)</fullName>
    </submittedName>
</protein>
<sequence>MSLPKGDIPDVEVKPGSLLVAKKNVYETRDAPRGFWKALHDTLLRNGLKPISLETLAYYLPGEQGQIAGLLGCHVDDLLWAGSEAMQKTMEVVQVEFKFGLVESDELKYCGRIIHQGKDRIAITCPSVLDRIKPIYLSPQRRRHLGEMATPAEISQRSQFRSIVGNLNWLARVCRPDLNFQVNQLQA</sequence>
<name>A0ABP0NW54_9DINO</name>
<gene>
    <name evidence="1" type="ORF">SCF082_LOCUS34128</name>
</gene>
<dbReference type="Proteomes" id="UP001642464">
    <property type="component" value="Unassembled WGS sequence"/>
</dbReference>
<dbReference type="EMBL" id="CAXAMM010031057">
    <property type="protein sequence ID" value="CAK9067417.1"/>
    <property type="molecule type" value="Genomic_DNA"/>
</dbReference>
<proteinExistence type="predicted"/>
<reference evidence="1 2" key="1">
    <citation type="submission" date="2024-02" db="EMBL/GenBank/DDBJ databases">
        <authorList>
            <person name="Chen Y."/>
            <person name="Shah S."/>
            <person name="Dougan E. K."/>
            <person name="Thang M."/>
            <person name="Chan C."/>
        </authorList>
    </citation>
    <scope>NUCLEOTIDE SEQUENCE [LARGE SCALE GENOMIC DNA]</scope>
</reference>
<evidence type="ECO:0000313" key="1">
    <source>
        <dbReference type="EMBL" id="CAK9067417.1"/>
    </source>
</evidence>
<evidence type="ECO:0000313" key="2">
    <source>
        <dbReference type="Proteomes" id="UP001642464"/>
    </source>
</evidence>
<organism evidence="1 2">
    <name type="scientific">Durusdinium trenchii</name>
    <dbReference type="NCBI Taxonomy" id="1381693"/>
    <lineage>
        <taxon>Eukaryota</taxon>
        <taxon>Sar</taxon>
        <taxon>Alveolata</taxon>
        <taxon>Dinophyceae</taxon>
        <taxon>Suessiales</taxon>
        <taxon>Symbiodiniaceae</taxon>
        <taxon>Durusdinium</taxon>
    </lineage>
</organism>
<comment type="caution">
    <text evidence="1">The sequence shown here is derived from an EMBL/GenBank/DDBJ whole genome shotgun (WGS) entry which is preliminary data.</text>
</comment>